<dbReference type="AlphaFoldDB" id="N1PKB7"/>
<proteinExistence type="predicted"/>
<evidence type="ECO:0000256" key="1">
    <source>
        <dbReference type="SAM" id="MobiDB-lite"/>
    </source>
</evidence>
<protein>
    <submittedName>
        <fullName evidence="2">Uncharacterized protein</fullName>
    </submittedName>
</protein>
<accession>N1PKB7</accession>
<feature type="compositionally biased region" description="Basic and acidic residues" evidence="1">
    <location>
        <begin position="48"/>
        <end position="71"/>
    </location>
</feature>
<feature type="compositionally biased region" description="Basic and acidic residues" evidence="1">
    <location>
        <begin position="15"/>
        <end position="31"/>
    </location>
</feature>
<name>N1PKB7_DOTSN</name>
<evidence type="ECO:0000313" key="3">
    <source>
        <dbReference type="Proteomes" id="UP000016933"/>
    </source>
</evidence>
<dbReference type="HOGENOM" id="CLU_1069674_0_0_1"/>
<feature type="region of interest" description="Disordered" evidence="1">
    <location>
        <begin position="1"/>
        <end position="260"/>
    </location>
</feature>
<reference evidence="3" key="1">
    <citation type="journal article" date="2012" name="PLoS Genet.">
        <title>The genomes of the fungal plant pathogens Cladosporium fulvum and Dothistroma septosporum reveal adaptation to different hosts and lifestyles but also signatures of common ancestry.</title>
        <authorList>
            <person name="de Wit P.J.G.M."/>
            <person name="van der Burgt A."/>
            <person name="Oekmen B."/>
            <person name="Stergiopoulos I."/>
            <person name="Abd-Elsalam K.A."/>
            <person name="Aerts A.L."/>
            <person name="Bahkali A.H."/>
            <person name="Beenen H.G."/>
            <person name="Chettri P."/>
            <person name="Cox M.P."/>
            <person name="Datema E."/>
            <person name="de Vries R.P."/>
            <person name="Dhillon B."/>
            <person name="Ganley A.R."/>
            <person name="Griffiths S.A."/>
            <person name="Guo Y."/>
            <person name="Hamelin R.C."/>
            <person name="Henrissat B."/>
            <person name="Kabir M.S."/>
            <person name="Jashni M.K."/>
            <person name="Kema G."/>
            <person name="Klaubauf S."/>
            <person name="Lapidus A."/>
            <person name="Levasseur A."/>
            <person name="Lindquist E."/>
            <person name="Mehrabi R."/>
            <person name="Ohm R.A."/>
            <person name="Owen T.J."/>
            <person name="Salamov A."/>
            <person name="Schwelm A."/>
            <person name="Schijlen E."/>
            <person name="Sun H."/>
            <person name="van den Burg H.A."/>
            <person name="van Ham R.C.H.J."/>
            <person name="Zhang S."/>
            <person name="Goodwin S.B."/>
            <person name="Grigoriev I.V."/>
            <person name="Collemare J."/>
            <person name="Bradshaw R.E."/>
        </authorList>
    </citation>
    <scope>NUCLEOTIDE SEQUENCE [LARGE SCALE GENOMIC DNA]</scope>
    <source>
        <strain evidence="3">NZE10 / CBS 128990</strain>
    </source>
</reference>
<gene>
    <name evidence="2" type="ORF">DOTSEDRAFT_26848</name>
</gene>
<feature type="compositionally biased region" description="Acidic residues" evidence="1">
    <location>
        <begin position="251"/>
        <end position="260"/>
    </location>
</feature>
<organism evidence="2 3">
    <name type="scientific">Dothistroma septosporum (strain NZE10 / CBS 128990)</name>
    <name type="common">Red band needle blight fungus</name>
    <name type="synonym">Mycosphaerella pini</name>
    <dbReference type="NCBI Taxonomy" id="675120"/>
    <lineage>
        <taxon>Eukaryota</taxon>
        <taxon>Fungi</taxon>
        <taxon>Dikarya</taxon>
        <taxon>Ascomycota</taxon>
        <taxon>Pezizomycotina</taxon>
        <taxon>Dothideomycetes</taxon>
        <taxon>Dothideomycetidae</taxon>
        <taxon>Mycosphaerellales</taxon>
        <taxon>Mycosphaerellaceae</taxon>
        <taxon>Dothistroma</taxon>
    </lineage>
</organism>
<feature type="compositionally biased region" description="Polar residues" evidence="1">
    <location>
        <begin position="204"/>
        <end position="216"/>
    </location>
</feature>
<sequence length="260" mass="27332">MPPKTKPADALEAQEPDKQDRDSAIDGKDEQTNNDYGKVPRTSSRKTKPTEKIRKPEKPKEPDAGDTHGVDDGTGGQEKGFKGKGRAKGDGSQQDPIALGENDGQPGSSKASVSAPKTKISKAGRTPQQSGNVEHGKQRNKRKRGTAPGTDDDEQAGSLAVPPTSNKKVRQTGEASGHSDEAQQSALGLNRKRNGSSEIEALPDTSSPGESAKQSADGNDGDEESDESGESDEDHDTDLGGTEHVPSASKEDDEDPDEVA</sequence>
<reference evidence="2 3" key="2">
    <citation type="journal article" date="2012" name="PLoS Pathog.">
        <title>Diverse lifestyles and strategies of plant pathogenesis encoded in the genomes of eighteen Dothideomycetes fungi.</title>
        <authorList>
            <person name="Ohm R.A."/>
            <person name="Feau N."/>
            <person name="Henrissat B."/>
            <person name="Schoch C.L."/>
            <person name="Horwitz B.A."/>
            <person name="Barry K.W."/>
            <person name="Condon B.J."/>
            <person name="Copeland A.C."/>
            <person name="Dhillon B."/>
            <person name="Glaser F."/>
            <person name="Hesse C.N."/>
            <person name="Kosti I."/>
            <person name="LaButti K."/>
            <person name="Lindquist E.A."/>
            <person name="Lucas S."/>
            <person name="Salamov A.A."/>
            <person name="Bradshaw R.E."/>
            <person name="Ciuffetti L."/>
            <person name="Hamelin R.C."/>
            <person name="Kema G.H.J."/>
            <person name="Lawrence C."/>
            <person name="Scott J.A."/>
            <person name="Spatafora J.W."/>
            <person name="Turgeon B.G."/>
            <person name="de Wit P.J.G.M."/>
            <person name="Zhong S."/>
            <person name="Goodwin S.B."/>
            <person name="Grigoriev I.V."/>
        </authorList>
    </citation>
    <scope>NUCLEOTIDE SEQUENCE [LARGE SCALE GENOMIC DNA]</scope>
    <source>
        <strain evidence="3">NZE10 / CBS 128990</strain>
    </source>
</reference>
<feature type="compositionally biased region" description="Acidic residues" evidence="1">
    <location>
        <begin position="219"/>
        <end position="236"/>
    </location>
</feature>
<dbReference type="Proteomes" id="UP000016933">
    <property type="component" value="Unassembled WGS sequence"/>
</dbReference>
<keyword evidence="3" id="KW-1185">Reference proteome</keyword>
<dbReference type="EMBL" id="KB446542">
    <property type="protein sequence ID" value="EME41716.1"/>
    <property type="molecule type" value="Genomic_DNA"/>
</dbReference>
<evidence type="ECO:0000313" key="2">
    <source>
        <dbReference type="EMBL" id="EME41716.1"/>
    </source>
</evidence>